<comment type="caution">
    <text evidence="1">The sequence shown here is derived from an EMBL/GenBank/DDBJ whole genome shotgun (WGS) entry which is preliminary data.</text>
</comment>
<reference evidence="1 2" key="1">
    <citation type="submission" date="2021-01" db="EMBL/GenBank/DDBJ databases">
        <title>Whole genome shotgun sequence of Actinoplanes couchii NBRC 106145.</title>
        <authorList>
            <person name="Komaki H."/>
            <person name="Tamura T."/>
        </authorList>
    </citation>
    <scope>NUCLEOTIDE SEQUENCE [LARGE SCALE GENOMIC DNA]</scope>
    <source>
        <strain evidence="1 2">NBRC 106145</strain>
    </source>
</reference>
<name>A0ABQ3XSP9_9ACTN</name>
<keyword evidence="2" id="KW-1185">Reference proteome</keyword>
<dbReference type="Proteomes" id="UP000612282">
    <property type="component" value="Unassembled WGS sequence"/>
</dbReference>
<protein>
    <submittedName>
        <fullName evidence="1">Uncharacterized protein</fullName>
    </submittedName>
</protein>
<gene>
    <name evidence="1" type="ORF">Aco03nite_099440</name>
</gene>
<evidence type="ECO:0000313" key="2">
    <source>
        <dbReference type="Proteomes" id="UP000612282"/>
    </source>
</evidence>
<accession>A0ABQ3XSP9</accession>
<dbReference type="EMBL" id="BOMG01000129">
    <property type="protein sequence ID" value="GID61540.1"/>
    <property type="molecule type" value="Genomic_DNA"/>
</dbReference>
<sequence length="54" mass="5663">MVGTLHLTYEALELPADGLALLAYGTEPGSDSEDKLRLPASWAASDSDVTDVLS</sequence>
<proteinExistence type="predicted"/>
<organism evidence="1 2">
    <name type="scientific">Actinoplanes couchii</name>
    <dbReference type="NCBI Taxonomy" id="403638"/>
    <lineage>
        <taxon>Bacteria</taxon>
        <taxon>Bacillati</taxon>
        <taxon>Actinomycetota</taxon>
        <taxon>Actinomycetes</taxon>
        <taxon>Micromonosporales</taxon>
        <taxon>Micromonosporaceae</taxon>
        <taxon>Actinoplanes</taxon>
    </lineage>
</organism>
<evidence type="ECO:0000313" key="1">
    <source>
        <dbReference type="EMBL" id="GID61540.1"/>
    </source>
</evidence>